<dbReference type="GeneID" id="35604205"/>
<evidence type="ECO:0000313" key="3">
    <source>
        <dbReference type="Proteomes" id="UP000225277"/>
    </source>
</evidence>
<dbReference type="AlphaFoldDB" id="A0A2D3VNQ0"/>
<dbReference type="EMBL" id="FJUY01000016">
    <property type="protein sequence ID" value="CZT23418.1"/>
    <property type="molecule type" value="Genomic_DNA"/>
</dbReference>
<organism evidence="2 3">
    <name type="scientific">Ramularia collo-cygni</name>
    <dbReference type="NCBI Taxonomy" id="112498"/>
    <lineage>
        <taxon>Eukaryota</taxon>
        <taxon>Fungi</taxon>
        <taxon>Dikarya</taxon>
        <taxon>Ascomycota</taxon>
        <taxon>Pezizomycotina</taxon>
        <taxon>Dothideomycetes</taxon>
        <taxon>Dothideomycetidae</taxon>
        <taxon>Mycosphaerellales</taxon>
        <taxon>Mycosphaerellaceae</taxon>
        <taxon>Ramularia</taxon>
    </lineage>
</organism>
<reference evidence="2 3" key="1">
    <citation type="submission" date="2016-03" db="EMBL/GenBank/DDBJ databases">
        <authorList>
            <person name="Ploux O."/>
        </authorList>
    </citation>
    <scope>NUCLEOTIDE SEQUENCE [LARGE SCALE GENOMIC DNA]</scope>
    <source>
        <strain evidence="2 3">URUG2</strain>
    </source>
</reference>
<dbReference type="RefSeq" id="XP_023630142.1">
    <property type="nucleotide sequence ID" value="XM_023774374.1"/>
</dbReference>
<gene>
    <name evidence="2" type="ORF">RCC_09132</name>
</gene>
<evidence type="ECO:0000256" key="1">
    <source>
        <dbReference type="SAM" id="MobiDB-lite"/>
    </source>
</evidence>
<sequence length="309" mass="34633">MEPPTQGQGPIRPAPSKSILPVLQQNDSAPGESLLPEITSTDVPTRLPDPESLSFMRDDDCSRTSKANVKAIQEISGLDWSTFIPKDLMGPLGARYGTIRRRSSVRRSSMPESDLFYNQLPAMLLTMLYTLVHAAFTFGYDADDIQEFIGSAHKARSSRDNLLRAETMVEAIFLLFQRNAETESYNKGYAAGKKDGEMRIFKKLEEHTNPDELSQFLEVCAQPDMCEGEGEGEEEQEQGEKSVSEAGKQQTPESEDDGRPWPITPLSVRPPTCPPKFSLPQYNWGIRRQRSQEDVGDESPSSRKVSRRE</sequence>
<proteinExistence type="predicted"/>
<keyword evidence="3" id="KW-1185">Reference proteome</keyword>
<feature type="compositionally biased region" description="Acidic residues" evidence="1">
    <location>
        <begin position="226"/>
        <end position="237"/>
    </location>
</feature>
<evidence type="ECO:0000313" key="2">
    <source>
        <dbReference type="EMBL" id="CZT23418.1"/>
    </source>
</evidence>
<feature type="region of interest" description="Disordered" evidence="1">
    <location>
        <begin position="1"/>
        <end position="59"/>
    </location>
</feature>
<name>A0A2D3VNQ0_9PEZI</name>
<protein>
    <submittedName>
        <fullName evidence="2">Uncharacterized protein</fullName>
    </submittedName>
</protein>
<feature type="region of interest" description="Disordered" evidence="1">
    <location>
        <begin position="226"/>
        <end position="309"/>
    </location>
</feature>
<accession>A0A2D3VNQ0</accession>
<dbReference type="Proteomes" id="UP000225277">
    <property type="component" value="Unassembled WGS sequence"/>
</dbReference>